<dbReference type="OrthoDB" id="5184961at2759"/>
<keyword evidence="2" id="KW-0732">Signal</keyword>
<name>A0A9P9KD76_FUSSL</name>
<feature type="signal peptide" evidence="2">
    <location>
        <begin position="1"/>
        <end position="31"/>
    </location>
</feature>
<gene>
    <name evidence="3" type="ORF">B0J15DRAFT_495387</name>
</gene>
<accession>A0A9P9KD76</accession>
<dbReference type="Proteomes" id="UP000736672">
    <property type="component" value="Unassembled WGS sequence"/>
</dbReference>
<feature type="chain" id="PRO_5040265416" evidence="2">
    <location>
        <begin position="32"/>
        <end position="676"/>
    </location>
</feature>
<reference evidence="3" key="1">
    <citation type="journal article" date="2021" name="Nat. Commun.">
        <title>Genetic determinants of endophytism in the Arabidopsis root mycobiome.</title>
        <authorList>
            <person name="Mesny F."/>
            <person name="Miyauchi S."/>
            <person name="Thiergart T."/>
            <person name="Pickel B."/>
            <person name="Atanasova L."/>
            <person name="Karlsson M."/>
            <person name="Huettel B."/>
            <person name="Barry K.W."/>
            <person name="Haridas S."/>
            <person name="Chen C."/>
            <person name="Bauer D."/>
            <person name="Andreopoulos W."/>
            <person name="Pangilinan J."/>
            <person name="LaButti K."/>
            <person name="Riley R."/>
            <person name="Lipzen A."/>
            <person name="Clum A."/>
            <person name="Drula E."/>
            <person name="Henrissat B."/>
            <person name="Kohler A."/>
            <person name="Grigoriev I.V."/>
            <person name="Martin F.M."/>
            <person name="Hacquard S."/>
        </authorList>
    </citation>
    <scope>NUCLEOTIDE SEQUENCE</scope>
    <source>
        <strain evidence="3">FSSC 5 MPI-SDFR-AT-0091</strain>
    </source>
</reference>
<feature type="region of interest" description="Disordered" evidence="1">
    <location>
        <begin position="456"/>
        <end position="476"/>
    </location>
</feature>
<evidence type="ECO:0000313" key="3">
    <source>
        <dbReference type="EMBL" id="KAH7253106.1"/>
    </source>
</evidence>
<keyword evidence="4" id="KW-1185">Reference proteome</keyword>
<sequence length="676" mass="75707">MPGFLLHRLFFQLSQTLSLSFIPIFVMGCGSSTPVGDDSRAPRPAKKQPQQEIDLGSIVLPEVTWEQDEAWTEWFCANEKQAIEAGCHDDFLRVYKEFMFHGARRHLAEMYPECDDVGTIEDMGETHVCTGAGVCSGDDRCKHPTSTFLVLDACYSGIVHAFALMIAKPPTKPATSSETEMTEKDTQDQQPWLIPGAELDSPEMRGAKHEMLSRVAIMRAKDTNVSHALIHIYIGADLITCRFDATPKPPTIDRRPIHRPKELIQAMNGIVKDTKKAPHAFRGLFAPHWFRQTVRDCSNGWEGSTVWDEGPLPLRLPNGQMYQEPTRLLVTRVYDKMTESVEEVSFTATPPPFPGTEIEPSDTVTLVRKADPTKEPGGIVRISLIIGINKDITWPKIGDYAKTSTMEAGEKAVHEYAKRLHAKGVLDRCTIRVYMGTDESLFKFVGDPIGLTARTRALPPPSELGTPAGLAAASPTIDPMTDKSLERDFNLAVEVRPKHELMGSESQFQAIKQHITEKAMRKSPEELRAQAMLIGPMTARMILEVNFPNCQVSDEGPFPTILPDGTETLDNDTRLMVVRDPKQEPSSIVAAMNVVPLPDKEASFYSDKNWLETPEMKEADERLLQLLKRLHKQGKVSNVDCMALTMMVKDATIYQFVDGERFEDYSDERMAQFKWG</sequence>
<evidence type="ECO:0000256" key="1">
    <source>
        <dbReference type="SAM" id="MobiDB-lite"/>
    </source>
</evidence>
<evidence type="ECO:0000313" key="4">
    <source>
        <dbReference type="Proteomes" id="UP000736672"/>
    </source>
</evidence>
<proteinExistence type="predicted"/>
<organism evidence="3 4">
    <name type="scientific">Fusarium solani</name>
    <name type="common">Filamentous fungus</name>
    <dbReference type="NCBI Taxonomy" id="169388"/>
    <lineage>
        <taxon>Eukaryota</taxon>
        <taxon>Fungi</taxon>
        <taxon>Dikarya</taxon>
        <taxon>Ascomycota</taxon>
        <taxon>Pezizomycotina</taxon>
        <taxon>Sordariomycetes</taxon>
        <taxon>Hypocreomycetidae</taxon>
        <taxon>Hypocreales</taxon>
        <taxon>Nectriaceae</taxon>
        <taxon>Fusarium</taxon>
        <taxon>Fusarium solani species complex</taxon>
    </lineage>
</organism>
<evidence type="ECO:0000256" key="2">
    <source>
        <dbReference type="SAM" id="SignalP"/>
    </source>
</evidence>
<protein>
    <submittedName>
        <fullName evidence="3">Uncharacterized protein</fullName>
    </submittedName>
</protein>
<dbReference type="AlphaFoldDB" id="A0A9P9KD76"/>
<dbReference type="EMBL" id="JAGTJS010000011">
    <property type="protein sequence ID" value="KAH7253106.1"/>
    <property type="molecule type" value="Genomic_DNA"/>
</dbReference>
<comment type="caution">
    <text evidence="3">The sequence shown here is derived from an EMBL/GenBank/DDBJ whole genome shotgun (WGS) entry which is preliminary data.</text>
</comment>